<sequence>MIHMASNNTNDNRMNERMEGFGAQRAGSMCNSMRKKGTHRKAALAVTAMVAAAMLALSGCGSGSSSDTSGASSASATADGGMVIGALLPLTGTISYLAPPEEAAIKLAVKDINAAGGVLGKDVTEVEADTSDGEHADQNTSAAQSVLAKHPSVVIGPAASGVVKNVYKSIVAEKIPVISMASTSMTLSGMDPYFFRTVAPDAVQGAVMGNLIAGDGVKKLAIACFNDEYGTGMRDVILEQLKDSGVEVVYGDKDAFDPAETNYASIASAVKNSGADATLVISYDQATPLIKALSSTGVDTHKLYLVDGNTVDYSNTYEPGLLEGSKGTIPGVHVDDAFLEALKGTGVKISDTTYAAETYDAVILAALAAEQGGDVSGETIQKNLASVSGADGGEKCDSFKACKALIKDKKKIQYSGKTGIGAFNKNNDPSSASIGIYEYDKDNVNVFQSMQSGDVPQS</sequence>
<name>A0A087AMN3_9BIFI</name>
<dbReference type="InterPro" id="IPR051010">
    <property type="entry name" value="BCAA_transport"/>
</dbReference>
<evidence type="ECO:0000256" key="1">
    <source>
        <dbReference type="ARBA" id="ARBA00010062"/>
    </source>
</evidence>
<dbReference type="EMBL" id="JGYW01000001">
    <property type="protein sequence ID" value="KFI60033.1"/>
    <property type="molecule type" value="Genomic_DNA"/>
</dbReference>
<dbReference type="PANTHER" id="PTHR30483">
    <property type="entry name" value="LEUCINE-SPECIFIC-BINDING PROTEIN"/>
    <property type="match status" value="1"/>
</dbReference>
<dbReference type="PANTHER" id="PTHR30483:SF6">
    <property type="entry name" value="PERIPLASMIC BINDING PROTEIN OF ABC TRANSPORTER FOR NATURAL AMINO ACIDS"/>
    <property type="match status" value="1"/>
</dbReference>
<keyword evidence="5" id="KW-1185">Reference proteome</keyword>
<keyword evidence="2" id="KW-0732">Signal</keyword>
<dbReference type="Gene3D" id="3.40.50.2300">
    <property type="match status" value="2"/>
</dbReference>
<dbReference type="InterPro" id="IPR028082">
    <property type="entry name" value="Peripla_BP_I"/>
</dbReference>
<gene>
    <name evidence="4" type="ORF">BGLCM_0052</name>
</gene>
<comment type="similarity">
    <text evidence="1">Belongs to the leucine-binding protein family.</text>
</comment>
<dbReference type="Pfam" id="PF13458">
    <property type="entry name" value="Peripla_BP_6"/>
    <property type="match status" value="1"/>
</dbReference>
<dbReference type="InterPro" id="IPR028081">
    <property type="entry name" value="Leu-bd"/>
</dbReference>
<protein>
    <submittedName>
        <fullName evidence="4">Branched-chain amino acid ABC transporter substrate-binding protein</fullName>
    </submittedName>
</protein>
<feature type="domain" description="Leucine-binding protein" evidence="3">
    <location>
        <begin position="84"/>
        <end position="392"/>
    </location>
</feature>
<comment type="caution">
    <text evidence="4">The sequence shown here is derived from an EMBL/GenBank/DDBJ whole genome shotgun (WGS) entry which is preliminary data.</text>
</comment>
<evidence type="ECO:0000313" key="5">
    <source>
        <dbReference type="Proteomes" id="UP000029074"/>
    </source>
</evidence>
<proteinExistence type="inferred from homology"/>
<dbReference type="AlphaFoldDB" id="A0A087AMN3"/>
<evidence type="ECO:0000259" key="3">
    <source>
        <dbReference type="Pfam" id="PF13458"/>
    </source>
</evidence>
<evidence type="ECO:0000256" key="2">
    <source>
        <dbReference type="ARBA" id="ARBA00022729"/>
    </source>
</evidence>
<dbReference type="SUPFAM" id="SSF53822">
    <property type="entry name" value="Periplasmic binding protein-like I"/>
    <property type="match status" value="1"/>
</dbReference>
<evidence type="ECO:0000313" key="4">
    <source>
        <dbReference type="EMBL" id="KFI60033.1"/>
    </source>
</evidence>
<reference evidence="4 5" key="1">
    <citation type="submission" date="2014-03" db="EMBL/GenBank/DDBJ databases">
        <title>Genomics of Bifidobacteria.</title>
        <authorList>
            <person name="Ventura M."/>
            <person name="Milani C."/>
            <person name="Lugli G.A."/>
        </authorList>
    </citation>
    <scope>NUCLEOTIDE SEQUENCE [LARGE SCALE GENOMIC DNA]</scope>
    <source>
        <strain evidence="4 5">LMG 11596</strain>
    </source>
</reference>
<dbReference type="Proteomes" id="UP000029074">
    <property type="component" value="Unassembled WGS sequence"/>
</dbReference>
<organism evidence="4 5">
    <name type="scientific">Bifidobacterium gallicum DSM 20093 = LMG 11596</name>
    <dbReference type="NCBI Taxonomy" id="561180"/>
    <lineage>
        <taxon>Bacteria</taxon>
        <taxon>Bacillati</taxon>
        <taxon>Actinomycetota</taxon>
        <taxon>Actinomycetes</taxon>
        <taxon>Bifidobacteriales</taxon>
        <taxon>Bifidobacteriaceae</taxon>
        <taxon>Bifidobacterium</taxon>
    </lineage>
</organism>
<accession>A0A087AMN3</accession>